<dbReference type="CDD" id="cd00093">
    <property type="entry name" value="HTH_XRE"/>
    <property type="match status" value="1"/>
</dbReference>
<keyword evidence="1" id="KW-0238">DNA-binding</keyword>
<dbReference type="InterPro" id="IPR014710">
    <property type="entry name" value="RmlC-like_jellyroll"/>
</dbReference>
<sequence length="192" mass="21258">MDQQPSVGAVIEQIAPRLRRARQKKGVSLADLARATGISTSTLSRLESAQRKPSLELLLPITGALGIPLDEVVVAPRILDPRVPQQPTKKDGRVLIPLSRQQGEPRAYKMTIPAHDDQPHLRTHAGHEWLYVLRGQLRVRLGDQDFVAGAGEAAEFDCRIPHWFGAAGRGDVEVLSLFGKQGERIHLRTPRR</sequence>
<dbReference type="SUPFAM" id="SSF47413">
    <property type="entry name" value="lambda repressor-like DNA-binding domains"/>
    <property type="match status" value="1"/>
</dbReference>
<keyword evidence="4" id="KW-1185">Reference proteome</keyword>
<dbReference type="InterPro" id="IPR050807">
    <property type="entry name" value="TransReg_Diox_bact_type"/>
</dbReference>
<dbReference type="Pfam" id="PF07883">
    <property type="entry name" value="Cupin_2"/>
    <property type="match status" value="1"/>
</dbReference>
<reference evidence="4" key="1">
    <citation type="submission" date="2016-10" db="EMBL/GenBank/DDBJ databases">
        <authorList>
            <person name="Varghese N."/>
            <person name="Submissions S."/>
        </authorList>
    </citation>
    <scope>NUCLEOTIDE SEQUENCE [LARGE SCALE GENOMIC DNA]</scope>
    <source>
        <strain evidence="4">CGMCC 4.6825</strain>
    </source>
</reference>
<feature type="domain" description="HTH cro/C1-type" evidence="2">
    <location>
        <begin position="18"/>
        <end position="72"/>
    </location>
</feature>
<organism evidence="3 4">
    <name type="scientific">Streptomyces qinglanensis</name>
    <dbReference type="NCBI Taxonomy" id="943816"/>
    <lineage>
        <taxon>Bacteria</taxon>
        <taxon>Bacillati</taxon>
        <taxon>Actinomycetota</taxon>
        <taxon>Actinomycetes</taxon>
        <taxon>Kitasatosporales</taxon>
        <taxon>Streptomycetaceae</taxon>
        <taxon>Streptomyces</taxon>
    </lineage>
</organism>
<dbReference type="OrthoDB" id="513181at2"/>
<dbReference type="InterPro" id="IPR013096">
    <property type="entry name" value="Cupin_2"/>
</dbReference>
<dbReference type="Pfam" id="PF01381">
    <property type="entry name" value="HTH_3"/>
    <property type="match status" value="1"/>
</dbReference>
<dbReference type="RefSeq" id="WP_074999676.1">
    <property type="nucleotide sequence ID" value="NZ_FOGO01000003.1"/>
</dbReference>
<dbReference type="AlphaFoldDB" id="A0A1H9RC04"/>
<dbReference type="Proteomes" id="UP000182841">
    <property type="component" value="Unassembled WGS sequence"/>
</dbReference>
<dbReference type="STRING" id="943816.AN217_15140"/>
<dbReference type="SUPFAM" id="SSF51182">
    <property type="entry name" value="RmlC-like cupins"/>
    <property type="match status" value="1"/>
</dbReference>
<dbReference type="GO" id="GO:0005829">
    <property type="term" value="C:cytosol"/>
    <property type="evidence" value="ECO:0007669"/>
    <property type="project" value="TreeGrafter"/>
</dbReference>
<dbReference type="InterPro" id="IPR001387">
    <property type="entry name" value="Cro/C1-type_HTH"/>
</dbReference>
<dbReference type="Gene3D" id="2.60.120.10">
    <property type="entry name" value="Jelly Rolls"/>
    <property type="match status" value="1"/>
</dbReference>
<dbReference type="EMBL" id="FOGO01000003">
    <property type="protein sequence ID" value="SER70276.1"/>
    <property type="molecule type" value="Genomic_DNA"/>
</dbReference>
<dbReference type="InterPro" id="IPR011051">
    <property type="entry name" value="RmlC_Cupin_sf"/>
</dbReference>
<protein>
    <submittedName>
        <fullName evidence="3">Transcriptional regulator, contains XRE-family HTH domain</fullName>
    </submittedName>
</protein>
<name>A0A1H9RC04_9ACTN</name>
<dbReference type="PROSITE" id="PS50943">
    <property type="entry name" value="HTH_CROC1"/>
    <property type="match status" value="1"/>
</dbReference>
<proteinExistence type="predicted"/>
<dbReference type="SMART" id="SM00530">
    <property type="entry name" value="HTH_XRE"/>
    <property type="match status" value="1"/>
</dbReference>
<evidence type="ECO:0000313" key="4">
    <source>
        <dbReference type="Proteomes" id="UP000182841"/>
    </source>
</evidence>
<dbReference type="CDD" id="cd02209">
    <property type="entry name" value="cupin_XRE_C"/>
    <property type="match status" value="1"/>
</dbReference>
<gene>
    <name evidence="3" type="ORF">SAMN05421870_103440</name>
</gene>
<dbReference type="InterPro" id="IPR010982">
    <property type="entry name" value="Lambda_DNA-bd_dom_sf"/>
</dbReference>
<dbReference type="GO" id="GO:0003700">
    <property type="term" value="F:DNA-binding transcription factor activity"/>
    <property type="evidence" value="ECO:0007669"/>
    <property type="project" value="TreeGrafter"/>
</dbReference>
<dbReference type="Gene3D" id="1.10.260.40">
    <property type="entry name" value="lambda repressor-like DNA-binding domains"/>
    <property type="match status" value="1"/>
</dbReference>
<dbReference type="PANTHER" id="PTHR46797">
    <property type="entry name" value="HTH-TYPE TRANSCRIPTIONAL REGULATOR"/>
    <property type="match status" value="1"/>
</dbReference>
<evidence type="ECO:0000256" key="1">
    <source>
        <dbReference type="ARBA" id="ARBA00023125"/>
    </source>
</evidence>
<accession>A0A1H9RC04</accession>
<dbReference type="PANTHER" id="PTHR46797:SF1">
    <property type="entry name" value="METHYLPHOSPHONATE SYNTHASE"/>
    <property type="match status" value="1"/>
</dbReference>
<evidence type="ECO:0000313" key="3">
    <source>
        <dbReference type="EMBL" id="SER70276.1"/>
    </source>
</evidence>
<evidence type="ECO:0000259" key="2">
    <source>
        <dbReference type="PROSITE" id="PS50943"/>
    </source>
</evidence>
<dbReference type="GO" id="GO:0003677">
    <property type="term" value="F:DNA binding"/>
    <property type="evidence" value="ECO:0007669"/>
    <property type="project" value="UniProtKB-KW"/>
</dbReference>